<gene>
    <name evidence="5" type="ORF">G4D61_07530</name>
</gene>
<evidence type="ECO:0000259" key="4">
    <source>
        <dbReference type="Pfam" id="PF17853"/>
    </source>
</evidence>
<dbReference type="AlphaFoldDB" id="A0A6M0P7G8"/>
<reference evidence="5 6" key="1">
    <citation type="submission" date="2020-02" db="EMBL/GenBank/DDBJ databases">
        <authorList>
            <person name="Feng H."/>
        </authorList>
    </citation>
    <scope>NUCLEOTIDE SEQUENCE [LARGE SCALE GENOMIC DNA]</scope>
    <source>
        <strain evidence="5 6">Gsoil 114</strain>
    </source>
</reference>
<evidence type="ECO:0000313" key="6">
    <source>
        <dbReference type="Proteomes" id="UP000476934"/>
    </source>
</evidence>
<dbReference type="EMBL" id="JAAIWK010000009">
    <property type="protein sequence ID" value="NEY19820.1"/>
    <property type="molecule type" value="Genomic_DNA"/>
</dbReference>
<dbReference type="InterPro" id="IPR051448">
    <property type="entry name" value="CdaR-like_regulators"/>
</dbReference>
<organism evidence="5 6">
    <name type="scientific">Heyndrickxia ginsengihumi</name>
    <dbReference type="NCBI Taxonomy" id="363870"/>
    <lineage>
        <taxon>Bacteria</taxon>
        <taxon>Bacillati</taxon>
        <taxon>Bacillota</taxon>
        <taxon>Bacilli</taxon>
        <taxon>Bacillales</taxon>
        <taxon>Bacillaceae</taxon>
        <taxon>Heyndrickxia</taxon>
    </lineage>
</organism>
<name>A0A6M0P7G8_9BACI</name>
<keyword evidence="6" id="KW-1185">Reference proteome</keyword>
<dbReference type="Proteomes" id="UP000476934">
    <property type="component" value="Unassembled WGS sequence"/>
</dbReference>
<dbReference type="InterPro" id="IPR025736">
    <property type="entry name" value="PucR_C-HTH_dom"/>
</dbReference>
<dbReference type="PANTHER" id="PTHR33744">
    <property type="entry name" value="CARBOHYDRATE DIACID REGULATOR"/>
    <property type="match status" value="1"/>
</dbReference>
<evidence type="ECO:0000256" key="1">
    <source>
        <dbReference type="ARBA" id="ARBA00006754"/>
    </source>
</evidence>
<dbReference type="RefSeq" id="WP_163173634.1">
    <property type="nucleotide sequence ID" value="NZ_JAAIWK010000009.1"/>
</dbReference>
<sequence>MKVKDLFTIPSFHDLKLLAGQNGVSRKIENINMMDAPDIIDFLKPNDLLVTTGYHLQNHPSALIELVHKMNDRGCSAIGIKTKRFLHDIPREVITLANDLSFPIIEIPLDISLVEIVNDTLSSILEMRTNELRYAIEVHQTFTNHILHGKGLQKLLENLSSMIGYSTWLVNPYFKPLAASAIKQTDTSLNQALEKVFFNEHQFLSPKSPFTVFSLLQAQTAYTVFPILTYQDFSCFLVIAGEISPNDRSLVLTIEQATNVIAFELMKENALKQYSIRAKNEFFNNFTEDKFTSTKEIMNRAKEFQIQNDQKFICVTGKLDVKEEYVSFTQKQLEANYVYDFLESELSDTPFQSHLFLKGEIIVLLFESNEQMHQNDVTPFLMILQKKIRKLFNRTISFGISNECQQFLETRIAYKEAIDALNTGFRANIHEFIRVHQTKDIEEILRLVPTADLLEFYQHTLKVLSEPGGGEDEQVLLNTLFVYLETHCQISETAKRLYVHRNTVIYRLEKCENLLHISLKDPEVTFRLRFALRIRELLNLASYPNIAASNE</sequence>
<comment type="caution">
    <text evidence="5">The sequence shown here is derived from an EMBL/GenBank/DDBJ whole genome shotgun (WGS) entry which is preliminary data.</text>
</comment>
<dbReference type="Pfam" id="PF13556">
    <property type="entry name" value="HTH_30"/>
    <property type="match status" value="1"/>
</dbReference>
<feature type="domain" description="PucR C-terminal helix-turn-helix" evidence="3">
    <location>
        <begin position="476"/>
        <end position="534"/>
    </location>
</feature>
<dbReference type="InterPro" id="IPR042070">
    <property type="entry name" value="PucR_C-HTH_sf"/>
</dbReference>
<dbReference type="PANTHER" id="PTHR33744:SF1">
    <property type="entry name" value="DNA-BINDING TRANSCRIPTIONAL ACTIVATOR ADER"/>
    <property type="match status" value="1"/>
</dbReference>
<accession>A0A6M0P7G8</accession>
<dbReference type="Gene3D" id="1.10.10.2840">
    <property type="entry name" value="PucR C-terminal helix-turn-helix domain"/>
    <property type="match status" value="1"/>
</dbReference>
<dbReference type="Pfam" id="PF07905">
    <property type="entry name" value="PucR"/>
    <property type="match status" value="1"/>
</dbReference>
<reference evidence="5 6" key="2">
    <citation type="submission" date="2020-03" db="EMBL/GenBank/DDBJ databases">
        <title>Bacillus aquiflavi sp. nov., isolated from yellow water of strong flavor Chinese baijiu in Yibin region of China.</title>
        <authorList>
            <person name="Xie J."/>
        </authorList>
    </citation>
    <scope>NUCLEOTIDE SEQUENCE [LARGE SCALE GENOMIC DNA]</scope>
    <source>
        <strain evidence="5 6">Gsoil 114</strain>
    </source>
</reference>
<proteinExistence type="inferred from homology"/>
<protein>
    <submittedName>
        <fullName evidence="5">PucR family transcriptional regulator</fullName>
    </submittedName>
</protein>
<evidence type="ECO:0000259" key="2">
    <source>
        <dbReference type="Pfam" id="PF07905"/>
    </source>
</evidence>
<feature type="domain" description="Purine catabolism PurC-like" evidence="2">
    <location>
        <begin position="5"/>
        <end position="124"/>
    </location>
</feature>
<dbReference type="InterPro" id="IPR012914">
    <property type="entry name" value="PucR_dom"/>
</dbReference>
<dbReference type="InterPro" id="IPR041522">
    <property type="entry name" value="CdaR_GGDEF"/>
</dbReference>
<evidence type="ECO:0000313" key="5">
    <source>
        <dbReference type="EMBL" id="NEY19820.1"/>
    </source>
</evidence>
<dbReference type="Pfam" id="PF17853">
    <property type="entry name" value="GGDEF_2"/>
    <property type="match status" value="1"/>
</dbReference>
<feature type="domain" description="CdaR GGDEF-like" evidence="4">
    <location>
        <begin position="293"/>
        <end position="422"/>
    </location>
</feature>
<comment type="similarity">
    <text evidence="1">Belongs to the CdaR family.</text>
</comment>
<evidence type="ECO:0000259" key="3">
    <source>
        <dbReference type="Pfam" id="PF13556"/>
    </source>
</evidence>